<keyword evidence="3" id="KW-1185">Reference proteome</keyword>
<protein>
    <submittedName>
        <fullName evidence="2">Uncharacterized protein</fullName>
    </submittedName>
</protein>
<comment type="caution">
    <text evidence="2">The sequence shown here is derived from an EMBL/GenBank/DDBJ whole genome shotgun (WGS) entry which is preliminary data.</text>
</comment>
<evidence type="ECO:0000256" key="1">
    <source>
        <dbReference type="SAM" id="MobiDB-lite"/>
    </source>
</evidence>
<dbReference type="EMBL" id="QUMU01000003">
    <property type="protein sequence ID" value="REG34849.1"/>
    <property type="molecule type" value="Genomic_DNA"/>
</dbReference>
<evidence type="ECO:0000313" key="3">
    <source>
        <dbReference type="Proteomes" id="UP000256345"/>
    </source>
</evidence>
<dbReference type="Proteomes" id="UP000256345">
    <property type="component" value="Unassembled WGS sequence"/>
</dbReference>
<organism evidence="2 3">
    <name type="scientific">Archangium gephyra</name>
    <dbReference type="NCBI Taxonomy" id="48"/>
    <lineage>
        <taxon>Bacteria</taxon>
        <taxon>Pseudomonadati</taxon>
        <taxon>Myxococcota</taxon>
        <taxon>Myxococcia</taxon>
        <taxon>Myxococcales</taxon>
        <taxon>Cystobacterineae</taxon>
        <taxon>Archangiaceae</taxon>
        <taxon>Archangium</taxon>
    </lineage>
</organism>
<reference evidence="2 3" key="1">
    <citation type="submission" date="2018-08" db="EMBL/GenBank/DDBJ databases">
        <title>Genomic Encyclopedia of Archaeal and Bacterial Type Strains, Phase II (KMG-II): from individual species to whole genera.</title>
        <authorList>
            <person name="Goeker M."/>
        </authorList>
    </citation>
    <scope>NUCLEOTIDE SEQUENCE [LARGE SCALE GENOMIC DNA]</scope>
    <source>
        <strain evidence="2 3">DSM 2261</strain>
    </source>
</reference>
<name>A0ABX9K8J8_9BACT</name>
<proteinExistence type="predicted"/>
<feature type="region of interest" description="Disordered" evidence="1">
    <location>
        <begin position="99"/>
        <end position="118"/>
    </location>
</feature>
<evidence type="ECO:0000313" key="2">
    <source>
        <dbReference type="EMBL" id="REG34849.1"/>
    </source>
</evidence>
<gene>
    <name evidence="2" type="ORF">ATI61_103763</name>
</gene>
<accession>A0ABX9K8J8</accession>
<feature type="region of interest" description="Disordered" evidence="1">
    <location>
        <begin position="1"/>
        <end position="79"/>
    </location>
</feature>
<feature type="region of interest" description="Disordered" evidence="1">
    <location>
        <begin position="140"/>
        <end position="173"/>
    </location>
</feature>
<sequence>MPGSQASSPAGHISGGDPSAATGALGPVPARRDTRVACRHPPSRGGAGAGGEPRLCRDGGGAEEGAHTPFGPGRAAAQDVRPGGVRVLEVWRQAAGVGVREGSRRGESDSGAPGVAHGECAPGPCARAAPERVVLKLKPPQPAKRARHLPRPSWEGGWGRRVPQSGCAASPPAWHTAHMSPSAVVLGPPWPLCTSPLPQPQRPLSCLYACAYAYAYAFGPNLVRQEPIWSPKMLHASSLGVGSTQGGGQTLLEAAGIEPAASVSLAATRG</sequence>